<evidence type="ECO:0000313" key="5">
    <source>
        <dbReference type="EMBL" id="QNQ09605.1"/>
    </source>
</evidence>
<dbReference type="GO" id="GO:0004777">
    <property type="term" value="F:succinate-semialdehyde dehydrogenase (NAD+) activity"/>
    <property type="evidence" value="ECO:0007669"/>
    <property type="project" value="TreeGrafter"/>
</dbReference>
<name>A0A7H0LIV2_9SPHN</name>
<dbReference type="Gene3D" id="3.40.309.10">
    <property type="entry name" value="Aldehyde Dehydrogenase, Chain A, domain 2"/>
    <property type="match status" value="1"/>
</dbReference>
<dbReference type="InterPro" id="IPR047110">
    <property type="entry name" value="GABD/Sad-like"/>
</dbReference>
<accession>A0A7H0LIV2</accession>
<dbReference type="CDD" id="cd07100">
    <property type="entry name" value="ALDH_SSADH1_GabD1"/>
    <property type="match status" value="1"/>
</dbReference>
<organism evidence="5 6">
    <name type="scientific">Sphingomonas alpina</name>
    <dbReference type="NCBI Taxonomy" id="653931"/>
    <lineage>
        <taxon>Bacteria</taxon>
        <taxon>Pseudomonadati</taxon>
        <taxon>Pseudomonadota</taxon>
        <taxon>Alphaproteobacteria</taxon>
        <taxon>Sphingomonadales</taxon>
        <taxon>Sphingomonadaceae</taxon>
        <taxon>Sphingomonas</taxon>
    </lineage>
</organism>
<keyword evidence="3" id="KW-0560">Oxidoreductase</keyword>
<dbReference type="GO" id="GO:0004030">
    <property type="term" value="F:aldehyde dehydrogenase [NAD(P)+] activity"/>
    <property type="evidence" value="ECO:0007669"/>
    <property type="project" value="InterPro"/>
</dbReference>
<dbReference type="KEGG" id="spap:H3Z74_23765"/>
<dbReference type="PANTHER" id="PTHR43217">
    <property type="entry name" value="SUCCINATE SEMIALDEHYDE DEHYDROGENASE [NAD(P)+] SAD"/>
    <property type="match status" value="1"/>
</dbReference>
<reference evidence="5 6" key="1">
    <citation type="submission" date="2020-09" db="EMBL/GenBank/DDBJ databases">
        <title>Sphingomonas sp., a new species isolated from pork steak.</title>
        <authorList>
            <person name="Heidler von Heilborn D."/>
        </authorList>
    </citation>
    <scope>NUCLEOTIDE SEQUENCE [LARGE SCALE GENOMIC DNA]</scope>
    <source>
        <strain evidence="6">S8-3T</strain>
    </source>
</reference>
<dbReference type="FunFam" id="3.40.605.10:FF:000012">
    <property type="entry name" value="NAD-dependent succinate-semialdehyde dehydrogenase"/>
    <property type="match status" value="1"/>
</dbReference>
<evidence type="ECO:0000259" key="4">
    <source>
        <dbReference type="Pfam" id="PF00171"/>
    </source>
</evidence>
<dbReference type="Gene3D" id="3.40.605.10">
    <property type="entry name" value="Aldehyde Dehydrogenase, Chain A, domain 1"/>
    <property type="match status" value="1"/>
</dbReference>
<gene>
    <name evidence="5" type="ORF">H3Z74_23765</name>
</gene>
<keyword evidence="6" id="KW-1185">Reference proteome</keyword>
<evidence type="ECO:0000256" key="2">
    <source>
        <dbReference type="ARBA" id="ARBA00022857"/>
    </source>
</evidence>
<evidence type="ECO:0000256" key="1">
    <source>
        <dbReference type="ARBA" id="ARBA00009986"/>
    </source>
</evidence>
<dbReference type="InterPro" id="IPR016161">
    <property type="entry name" value="Ald_DH/histidinol_DH"/>
</dbReference>
<comment type="similarity">
    <text evidence="1">Belongs to the aldehyde dehydrogenase family.</text>
</comment>
<keyword evidence="2" id="KW-0521">NADP</keyword>
<dbReference type="InterPro" id="IPR015590">
    <property type="entry name" value="Aldehyde_DH_dom"/>
</dbReference>
<sequence length="460" mass="48668">MIVSINPATGSEIARYDVHTPAEIDTILDRAARVQARWRTAPIAERTALLRVIAARLRERKPDLAQLIVAEMGKPIGEAEAEVEKCAINCDFYAGAAPAMLADTKVANVANTELMFDPLGVVLAIMPWNYPLWQVFRFVAPALAAGNGVILKHAGNVTGCALAIGEVIAEAGCPAGLFGLVITEAEQVEAIIADPRIAAVTLTGSTQVGMIVAAQAGRTLKKQVLELGGSDPFVVLADADLDHAARMAVTARFTNAGQSCVNAKRFIVEAAVHDRFVDCFLDHAGRLTMGDPLDRATGLGPMARANLRSAIDDQVRRSVAGGARLLRGGAVPDRPGFHYPPTLLDGVTPGMAAFDEETFGPAAAIVRARDTEDAIALANRTAFGLGASLWTANLDRARTLVRRIDAGAVFVNAMVASDPRVPFGGIKQSGYGRELGEHGLREFTNMKTVRIDPAPQAVAA</sequence>
<dbReference type="AlphaFoldDB" id="A0A7H0LIV2"/>
<dbReference type="SUPFAM" id="SSF53720">
    <property type="entry name" value="ALDH-like"/>
    <property type="match status" value="1"/>
</dbReference>
<evidence type="ECO:0000313" key="6">
    <source>
        <dbReference type="Proteomes" id="UP000516148"/>
    </source>
</evidence>
<dbReference type="PROSITE" id="PS00070">
    <property type="entry name" value="ALDEHYDE_DEHYDR_CYS"/>
    <property type="match status" value="1"/>
</dbReference>
<dbReference type="FunFam" id="3.40.309.10:FF:000009">
    <property type="entry name" value="Aldehyde dehydrogenase A"/>
    <property type="match status" value="1"/>
</dbReference>
<dbReference type="InterPro" id="IPR016163">
    <property type="entry name" value="Ald_DH_C"/>
</dbReference>
<dbReference type="EMBL" id="CP061038">
    <property type="protein sequence ID" value="QNQ09605.1"/>
    <property type="molecule type" value="Genomic_DNA"/>
</dbReference>
<dbReference type="InterPro" id="IPR016160">
    <property type="entry name" value="Ald_DH_CS_CYS"/>
</dbReference>
<dbReference type="PANTHER" id="PTHR43217:SF1">
    <property type="entry name" value="SUCCINATE SEMIALDEHYDE DEHYDROGENASE [NAD(P)+] SAD"/>
    <property type="match status" value="1"/>
</dbReference>
<dbReference type="InterPro" id="IPR016162">
    <property type="entry name" value="Ald_DH_N"/>
</dbReference>
<feature type="domain" description="Aldehyde dehydrogenase" evidence="4">
    <location>
        <begin position="3"/>
        <end position="449"/>
    </location>
</feature>
<dbReference type="Pfam" id="PF00171">
    <property type="entry name" value="Aldedh"/>
    <property type="match status" value="1"/>
</dbReference>
<dbReference type="InterPro" id="IPR044148">
    <property type="entry name" value="ALDH_GabD1-like"/>
</dbReference>
<dbReference type="RefSeq" id="WP_187761916.1">
    <property type="nucleotide sequence ID" value="NZ_CP061038.1"/>
</dbReference>
<proteinExistence type="inferred from homology"/>
<evidence type="ECO:0000256" key="3">
    <source>
        <dbReference type="ARBA" id="ARBA00023002"/>
    </source>
</evidence>
<protein>
    <submittedName>
        <fullName evidence="5">NAD-dependent succinate-semialdehyde dehydrogenase</fullName>
    </submittedName>
</protein>
<dbReference type="Proteomes" id="UP000516148">
    <property type="component" value="Chromosome"/>
</dbReference>